<comment type="caution">
    <text evidence="1">The sequence shown here is derived from an EMBL/GenBank/DDBJ whole genome shotgun (WGS) entry which is preliminary data.</text>
</comment>
<evidence type="ECO:0000313" key="2">
    <source>
        <dbReference type="Proteomes" id="UP001239994"/>
    </source>
</evidence>
<proteinExistence type="predicted"/>
<name>A0AAD8ZAA5_9TELE</name>
<dbReference type="EMBL" id="JAROKS010000016">
    <property type="protein sequence ID" value="KAK1795367.1"/>
    <property type="molecule type" value="Genomic_DNA"/>
</dbReference>
<gene>
    <name evidence="1" type="ORF">P4O66_010530</name>
</gene>
<organism evidence="1 2">
    <name type="scientific">Electrophorus voltai</name>
    <dbReference type="NCBI Taxonomy" id="2609070"/>
    <lineage>
        <taxon>Eukaryota</taxon>
        <taxon>Metazoa</taxon>
        <taxon>Chordata</taxon>
        <taxon>Craniata</taxon>
        <taxon>Vertebrata</taxon>
        <taxon>Euteleostomi</taxon>
        <taxon>Actinopterygii</taxon>
        <taxon>Neopterygii</taxon>
        <taxon>Teleostei</taxon>
        <taxon>Ostariophysi</taxon>
        <taxon>Gymnotiformes</taxon>
        <taxon>Gymnotoidei</taxon>
        <taxon>Gymnotidae</taxon>
        <taxon>Electrophorus</taxon>
    </lineage>
</organism>
<protein>
    <submittedName>
        <fullName evidence="1">Uncharacterized protein</fullName>
    </submittedName>
</protein>
<keyword evidence="2" id="KW-1185">Reference proteome</keyword>
<reference evidence="1" key="1">
    <citation type="submission" date="2023-03" db="EMBL/GenBank/DDBJ databases">
        <title>Electrophorus voltai genome.</title>
        <authorList>
            <person name="Bian C."/>
        </authorList>
    </citation>
    <scope>NUCLEOTIDE SEQUENCE</scope>
    <source>
        <strain evidence="1">CB-2022</strain>
        <tissue evidence="1">Muscle</tissue>
    </source>
</reference>
<sequence>MLMASRRQLLEFKKAMTRTGNMWHGLMSHGTNCFQWTVGFLCGADTMKLWIPVANNALCRLVVVPYC</sequence>
<dbReference type="AlphaFoldDB" id="A0AAD8ZAA5"/>
<evidence type="ECO:0000313" key="1">
    <source>
        <dbReference type="EMBL" id="KAK1795367.1"/>
    </source>
</evidence>
<accession>A0AAD8ZAA5</accession>
<dbReference type="Proteomes" id="UP001239994">
    <property type="component" value="Unassembled WGS sequence"/>
</dbReference>